<keyword evidence="7" id="KW-0315">Glutamine amidotransferase</keyword>
<evidence type="ECO:0000256" key="5">
    <source>
        <dbReference type="ARBA" id="ARBA00022741"/>
    </source>
</evidence>
<dbReference type="Pfam" id="PF00117">
    <property type="entry name" value="GATase"/>
    <property type="match status" value="1"/>
</dbReference>
<gene>
    <name evidence="11" type="ORF">R2363_06990</name>
</gene>
<evidence type="ECO:0000256" key="4">
    <source>
        <dbReference type="ARBA" id="ARBA00022598"/>
    </source>
</evidence>
<evidence type="ECO:0000256" key="3">
    <source>
        <dbReference type="ARBA" id="ARBA00012291"/>
    </source>
</evidence>
<evidence type="ECO:0000256" key="7">
    <source>
        <dbReference type="ARBA" id="ARBA00022962"/>
    </source>
</evidence>
<name>A0ABU4K2F6_9ACTN</name>
<comment type="pathway">
    <text evidence="1">Pyrimidine metabolism; CTP biosynthesis via de novo pathway; CTP from UDP: step 2/2.</text>
</comment>
<evidence type="ECO:0000256" key="8">
    <source>
        <dbReference type="ARBA" id="ARBA00022975"/>
    </source>
</evidence>
<evidence type="ECO:0000256" key="2">
    <source>
        <dbReference type="ARBA" id="ARBA00007533"/>
    </source>
</evidence>
<protein>
    <recommendedName>
        <fullName evidence="3">CTP synthase (glutamine hydrolyzing)</fullName>
        <ecNumber evidence="3">6.3.4.2</ecNumber>
    </recommendedName>
</protein>
<dbReference type="InterPro" id="IPR017926">
    <property type="entry name" value="GATASE"/>
</dbReference>
<evidence type="ECO:0000313" key="11">
    <source>
        <dbReference type="EMBL" id="MDX2291913.1"/>
    </source>
</evidence>
<reference evidence="11 12" key="1">
    <citation type="submission" date="2023-10" db="EMBL/GenBank/DDBJ databases">
        <authorList>
            <person name="Wang X.X."/>
        </authorList>
    </citation>
    <scope>NUCLEOTIDE SEQUENCE [LARGE SCALE GENOMIC DNA]</scope>
    <source>
        <strain evidence="11 12">NBRC 12816</strain>
    </source>
</reference>
<dbReference type="InterPro" id="IPR004468">
    <property type="entry name" value="CTP_synthase"/>
</dbReference>
<proteinExistence type="inferred from homology"/>
<evidence type="ECO:0000259" key="10">
    <source>
        <dbReference type="Pfam" id="PF00117"/>
    </source>
</evidence>
<keyword evidence="8" id="KW-0665">Pyrimidine biosynthesis</keyword>
<dbReference type="PANTHER" id="PTHR11550:SF0">
    <property type="entry name" value="CTP SYNTHASE-RELATED"/>
    <property type="match status" value="1"/>
</dbReference>
<keyword evidence="12" id="KW-1185">Reference proteome</keyword>
<dbReference type="InterPro" id="IPR029062">
    <property type="entry name" value="Class_I_gatase-like"/>
</dbReference>
<keyword evidence="4" id="KW-0436">Ligase</keyword>
<sequence>MTTVTGPRPRVALIGDHGKSPAHARLDGFRAELEVDTVWVPTDTITGPASFDGFDGLWVVPGSPYENKDGVLAAVRHARENGIPYLGTCGGFQHALIEYARSVAGLTDADDVQYDPEAATPLIVPLSCCLAGEQAPLLLTAGSRLSAVYDGAERSTETYHCKYGLNAEFVELLTGAGVLFSGWDEEGAPRAAEVPGHPFFIGTLFQPELVSGPGRIHRLITAFTAEVSARAAVAV</sequence>
<comment type="caution">
    <text evidence="11">The sequence shown here is derived from an EMBL/GenBank/DDBJ whole genome shotgun (WGS) entry which is preliminary data.</text>
</comment>
<evidence type="ECO:0000256" key="9">
    <source>
        <dbReference type="ARBA" id="ARBA00047781"/>
    </source>
</evidence>
<evidence type="ECO:0000256" key="6">
    <source>
        <dbReference type="ARBA" id="ARBA00022840"/>
    </source>
</evidence>
<keyword evidence="6" id="KW-0067">ATP-binding</keyword>
<keyword evidence="5" id="KW-0547">Nucleotide-binding</keyword>
<dbReference type="RefSeq" id="WP_319008445.1">
    <property type="nucleotide sequence ID" value="NZ_JAWJZF010000279.1"/>
</dbReference>
<organism evidence="11 12">
    <name type="scientific">Streptomyces roseolus</name>
    <dbReference type="NCBI Taxonomy" id="67358"/>
    <lineage>
        <taxon>Bacteria</taxon>
        <taxon>Bacillati</taxon>
        <taxon>Actinomycetota</taxon>
        <taxon>Actinomycetes</taxon>
        <taxon>Kitasatosporales</taxon>
        <taxon>Streptomycetaceae</taxon>
        <taxon>Streptomyces</taxon>
    </lineage>
</organism>
<dbReference type="Gene3D" id="3.40.50.880">
    <property type="match status" value="1"/>
</dbReference>
<accession>A0ABU4K2F6</accession>
<evidence type="ECO:0000256" key="1">
    <source>
        <dbReference type="ARBA" id="ARBA00005171"/>
    </source>
</evidence>
<feature type="domain" description="Glutamine amidotransferase" evidence="10">
    <location>
        <begin position="29"/>
        <end position="217"/>
    </location>
</feature>
<dbReference type="PROSITE" id="PS51273">
    <property type="entry name" value="GATASE_TYPE_1"/>
    <property type="match status" value="1"/>
</dbReference>
<dbReference type="SUPFAM" id="SSF52317">
    <property type="entry name" value="Class I glutamine amidotransferase-like"/>
    <property type="match status" value="1"/>
</dbReference>
<dbReference type="EMBL" id="JAWJZF010000279">
    <property type="protein sequence ID" value="MDX2291913.1"/>
    <property type="molecule type" value="Genomic_DNA"/>
</dbReference>
<evidence type="ECO:0000313" key="12">
    <source>
        <dbReference type="Proteomes" id="UP001278571"/>
    </source>
</evidence>
<dbReference type="PANTHER" id="PTHR11550">
    <property type="entry name" value="CTP SYNTHASE"/>
    <property type="match status" value="1"/>
</dbReference>
<dbReference type="Proteomes" id="UP001278571">
    <property type="component" value="Unassembled WGS sequence"/>
</dbReference>
<dbReference type="NCBIfam" id="NF004836">
    <property type="entry name" value="PRK06186.1"/>
    <property type="match status" value="1"/>
</dbReference>
<dbReference type="EC" id="6.3.4.2" evidence="3"/>
<comment type="catalytic activity">
    <reaction evidence="9">
        <text>UTP + L-glutamine + ATP + H2O = CTP + L-glutamate + ADP + phosphate + 2 H(+)</text>
        <dbReference type="Rhea" id="RHEA:26426"/>
        <dbReference type="ChEBI" id="CHEBI:15377"/>
        <dbReference type="ChEBI" id="CHEBI:15378"/>
        <dbReference type="ChEBI" id="CHEBI:29985"/>
        <dbReference type="ChEBI" id="CHEBI:30616"/>
        <dbReference type="ChEBI" id="CHEBI:37563"/>
        <dbReference type="ChEBI" id="CHEBI:43474"/>
        <dbReference type="ChEBI" id="CHEBI:46398"/>
        <dbReference type="ChEBI" id="CHEBI:58359"/>
        <dbReference type="ChEBI" id="CHEBI:456216"/>
        <dbReference type="EC" id="6.3.4.2"/>
    </reaction>
</comment>
<comment type="similarity">
    <text evidence="2">Belongs to the CTP synthase family.</text>
</comment>